<evidence type="ECO:0000256" key="3">
    <source>
        <dbReference type="ARBA" id="ARBA00023136"/>
    </source>
</evidence>
<sequence>MICGVEGSSRSVAMRRVVVAAAVGVMAQTAYAADMPDYGPLRGALVETPRVINWEGFYVGGQGGYGTSDMDFTNSTQGIVSNLLVNTAVQGALGVSSWPVLGKSSSHGQGWGGFVGYNAQWDDVVLGIEANYMHGNFGGSTSGSMARQISSGGVNYGAIYGASAGINVHDVGSARLRAGYAFGSFLPYAFGGVALGQADIVQSASVIGTDAGGTWVLSGSQVQNSHFIYGYSGGVGMDMMLYRGLFVRAEWEYQKFAAPINTAVSTVRGGIGYKF</sequence>
<evidence type="ECO:0000313" key="8">
    <source>
        <dbReference type="EMBL" id="CAE29756.1"/>
    </source>
</evidence>
<dbReference type="EMBL" id="BX572606">
    <property type="protein sequence ID" value="CAE29756.1"/>
    <property type="molecule type" value="Genomic_DNA"/>
</dbReference>
<feature type="chain" id="PRO_5004278138" description="Outer membrane protein beta-barrel domain-containing protein" evidence="6">
    <location>
        <begin position="33"/>
        <end position="275"/>
    </location>
</feature>
<evidence type="ECO:0000259" key="7">
    <source>
        <dbReference type="Pfam" id="PF13505"/>
    </source>
</evidence>
<keyword evidence="3" id="KW-0472">Membrane</keyword>
<proteinExistence type="inferred from homology"/>
<gene>
    <name evidence="8" type="ordered locus">RPA4315</name>
</gene>
<dbReference type="eggNOG" id="COG3637">
    <property type="taxonomic scope" value="Bacteria"/>
</dbReference>
<dbReference type="Pfam" id="PF13505">
    <property type="entry name" value="OMP_b-brl"/>
    <property type="match status" value="1"/>
</dbReference>
<keyword evidence="4" id="KW-0998">Cell outer membrane</keyword>
<dbReference type="HOGENOM" id="CLU_1049219_0_0_5"/>
<protein>
    <recommendedName>
        <fullName evidence="7">Outer membrane protein beta-barrel domain-containing protein</fullName>
    </recommendedName>
</protein>
<evidence type="ECO:0000256" key="5">
    <source>
        <dbReference type="ARBA" id="ARBA00038306"/>
    </source>
</evidence>
<feature type="signal peptide" evidence="6">
    <location>
        <begin position="1"/>
        <end position="32"/>
    </location>
</feature>
<dbReference type="PhylomeDB" id="Q6N1T9"/>
<dbReference type="AlphaFoldDB" id="Q6N1T9"/>
<dbReference type="InterPro" id="IPR027385">
    <property type="entry name" value="Beta-barrel_OMP"/>
</dbReference>
<reference evidence="8" key="1">
    <citation type="journal article" date="2004" name="Nat. Biotechnol.">
        <title>Complete genome sequence of the metabolically versatile photosynthetic bacterium Rhodopseudomonas palustris.</title>
        <authorList>
            <person name="Larimer F.W."/>
            <person name="Chain P."/>
            <person name="Hauser L."/>
            <person name="Lamerdin J."/>
            <person name="Malfatti S."/>
            <person name="Do L."/>
            <person name="Land M.L."/>
            <person name="Pelletier D.A."/>
            <person name="Beatty J.T."/>
            <person name="Lang A.S."/>
            <person name="Tabita F.R."/>
            <person name="Gibson J.L."/>
            <person name="Hanson T.E."/>
            <person name="Bobst C."/>
            <person name="Torres J.L."/>
            <person name="Peres C."/>
            <person name="Harrison F.H."/>
            <person name="Gibson J."/>
            <person name="Harwood C.S."/>
        </authorList>
    </citation>
    <scope>NUCLEOTIDE SEQUENCE [LARGE SCALE GENOMIC DNA]</scope>
    <source>
        <strain evidence="8">CGA009</strain>
    </source>
</reference>
<dbReference type="InterPro" id="IPR011250">
    <property type="entry name" value="OMP/PagP_B-barrel"/>
</dbReference>
<name>Q6N1T9_RHOPA</name>
<feature type="domain" description="Outer membrane protein beta-barrel" evidence="7">
    <location>
        <begin position="21"/>
        <end position="275"/>
    </location>
</feature>
<organism evidence="8">
    <name type="scientific">Rhodopseudomonas palustris (strain ATCC BAA-98 / CGA009)</name>
    <dbReference type="NCBI Taxonomy" id="258594"/>
    <lineage>
        <taxon>Bacteria</taxon>
        <taxon>Pseudomonadati</taxon>
        <taxon>Pseudomonadota</taxon>
        <taxon>Alphaproteobacteria</taxon>
        <taxon>Hyphomicrobiales</taxon>
        <taxon>Nitrobacteraceae</taxon>
        <taxon>Rhodopseudomonas</taxon>
    </lineage>
</organism>
<evidence type="ECO:0000256" key="4">
    <source>
        <dbReference type="ARBA" id="ARBA00023237"/>
    </source>
</evidence>
<dbReference type="DNASU" id="2689373"/>
<dbReference type="PANTHER" id="PTHR34001:SF3">
    <property type="entry name" value="BLL7405 PROTEIN"/>
    <property type="match status" value="1"/>
</dbReference>
<dbReference type="SUPFAM" id="SSF56925">
    <property type="entry name" value="OMPA-like"/>
    <property type="match status" value="1"/>
</dbReference>
<dbReference type="GO" id="GO:0009279">
    <property type="term" value="C:cell outer membrane"/>
    <property type="evidence" value="ECO:0007669"/>
    <property type="project" value="UniProtKB-SubCell"/>
</dbReference>
<dbReference type="STRING" id="258594.RPA4315"/>
<comment type="similarity">
    <text evidence="5">Belongs to the Omp25/RopB family.</text>
</comment>
<keyword evidence="2 6" id="KW-0732">Signal</keyword>
<dbReference type="InterPro" id="IPR051692">
    <property type="entry name" value="OMP-like"/>
</dbReference>
<accession>Q6N1T9</accession>
<comment type="subcellular location">
    <subcellularLocation>
        <location evidence="1">Cell outer membrane</location>
    </subcellularLocation>
</comment>
<evidence type="ECO:0000256" key="1">
    <source>
        <dbReference type="ARBA" id="ARBA00004442"/>
    </source>
</evidence>
<evidence type="ECO:0000256" key="2">
    <source>
        <dbReference type="ARBA" id="ARBA00022729"/>
    </source>
</evidence>
<evidence type="ECO:0000256" key="6">
    <source>
        <dbReference type="SAM" id="SignalP"/>
    </source>
</evidence>
<dbReference type="PANTHER" id="PTHR34001">
    <property type="entry name" value="BLL7405 PROTEIN"/>
    <property type="match status" value="1"/>
</dbReference>